<dbReference type="EMBL" id="JACHHK010000001">
    <property type="protein sequence ID" value="MBB5182148.1"/>
    <property type="molecule type" value="Genomic_DNA"/>
</dbReference>
<gene>
    <name evidence="2" type="ORF">HNQ47_000151</name>
</gene>
<dbReference type="RefSeq" id="WP_183326608.1">
    <property type="nucleotide sequence ID" value="NZ_JACHHK010000001.1"/>
</dbReference>
<feature type="transmembrane region" description="Helical" evidence="1">
    <location>
        <begin position="76"/>
        <end position="97"/>
    </location>
</feature>
<name>A0A7W8CX93_9FIRM</name>
<keyword evidence="1" id="KW-1133">Transmembrane helix</keyword>
<feature type="transmembrane region" description="Helical" evidence="1">
    <location>
        <begin position="175"/>
        <end position="192"/>
    </location>
</feature>
<dbReference type="InterPro" id="IPR025671">
    <property type="entry name" value="HXXEE"/>
</dbReference>
<feature type="transmembrane region" description="Helical" evidence="1">
    <location>
        <begin position="38"/>
        <end position="56"/>
    </location>
</feature>
<feature type="transmembrane region" description="Helical" evidence="1">
    <location>
        <begin position="6"/>
        <end position="26"/>
    </location>
</feature>
<keyword evidence="1" id="KW-0472">Membrane</keyword>
<proteinExistence type="predicted"/>
<feature type="transmembrane region" description="Helical" evidence="1">
    <location>
        <begin position="109"/>
        <end position="130"/>
    </location>
</feature>
<keyword evidence="1" id="KW-0812">Transmembrane</keyword>
<evidence type="ECO:0000313" key="2">
    <source>
        <dbReference type="EMBL" id="MBB5182148.1"/>
    </source>
</evidence>
<evidence type="ECO:0000313" key="3">
    <source>
        <dbReference type="Proteomes" id="UP000539953"/>
    </source>
</evidence>
<reference evidence="2 3" key="1">
    <citation type="submission" date="2020-08" db="EMBL/GenBank/DDBJ databases">
        <title>Genomic Encyclopedia of Type Strains, Phase IV (KMG-IV): sequencing the most valuable type-strain genomes for metagenomic binning, comparative biology and taxonomic classification.</title>
        <authorList>
            <person name="Goeker M."/>
        </authorList>
    </citation>
    <scope>NUCLEOTIDE SEQUENCE [LARGE SCALE GENOMIC DNA]</scope>
    <source>
        <strain evidence="2 3">DSM 25799</strain>
    </source>
</reference>
<comment type="caution">
    <text evidence="2">The sequence shown here is derived from an EMBL/GenBank/DDBJ whole genome shotgun (WGS) entry which is preliminary data.</text>
</comment>
<evidence type="ECO:0000256" key="1">
    <source>
        <dbReference type="SAM" id="Phobius"/>
    </source>
</evidence>
<dbReference type="Proteomes" id="UP000539953">
    <property type="component" value="Unassembled WGS sequence"/>
</dbReference>
<feature type="transmembrane region" description="Helical" evidence="1">
    <location>
        <begin position="142"/>
        <end position="166"/>
    </location>
</feature>
<sequence>MWLWFVEWGWLYLMIIMSIVLTVQLIVHWKDWDSIRKFGAFVVIVLTFHVWEEWVIPGGFHYIYNIRSSPMLRDRYPMSELTDMITNFGGAVVWFVLTETNKYGRKMHFAVTLFSYFEVIVHFLLAYQSMTALYAEGIYTGFYAPGLVTALCCWLPLGIAGTVWFVKNGLHWKDAVGGLIILAAFTVIFVQMPEKLLKSKDNPYVFDNAGWYEQYTDPNGKIIEE</sequence>
<dbReference type="AlphaFoldDB" id="A0A7W8CX93"/>
<protein>
    <submittedName>
        <fullName evidence="2">Membrane protein YdbS with pleckstrin-like domain</fullName>
    </submittedName>
</protein>
<dbReference type="Pfam" id="PF13787">
    <property type="entry name" value="HXXEE"/>
    <property type="match status" value="1"/>
</dbReference>
<keyword evidence="3" id="KW-1185">Reference proteome</keyword>
<accession>A0A7W8CX93</accession>
<organism evidence="2 3">
    <name type="scientific">Catenisphaera adipataccumulans</name>
    <dbReference type="NCBI Taxonomy" id="700500"/>
    <lineage>
        <taxon>Bacteria</taxon>
        <taxon>Bacillati</taxon>
        <taxon>Bacillota</taxon>
        <taxon>Erysipelotrichia</taxon>
        <taxon>Erysipelotrichales</taxon>
        <taxon>Erysipelotrichaceae</taxon>
        <taxon>Catenisphaera</taxon>
    </lineage>
</organism>